<comment type="function">
    <text evidence="2">Catalyzes the reversible cyclization of carbamoyl aspartate to dihydroorotate.</text>
</comment>
<comment type="similarity">
    <text evidence="3">Belongs to the metallo-dependent hydrolases superfamily. DHOase family. Class I DHOase subfamily.</text>
</comment>
<comment type="cofactor">
    <cofactor evidence="1">
        <name>Zn(2+)</name>
        <dbReference type="ChEBI" id="CHEBI:29105"/>
    </cofactor>
</comment>
<dbReference type="GO" id="GO:0006145">
    <property type="term" value="P:purine nucleobase catabolic process"/>
    <property type="evidence" value="ECO:0007669"/>
    <property type="project" value="TreeGrafter"/>
</dbReference>
<dbReference type="SUPFAM" id="SSF51338">
    <property type="entry name" value="Composite domain of metallo-dependent hydrolases"/>
    <property type="match status" value="2"/>
</dbReference>
<dbReference type="InterPro" id="IPR006680">
    <property type="entry name" value="Amidohydro-rel"/>
</dbReference>
<dbReference type="Proteomes" id="UP000823771">
    <property type="component" value="Unassembled WGS sequence"/>
</dbReference>
<sequence>MNAGSTNFILHNATIATGEGVRTGSVAVCGERISHVWYPDTDGTVEFCGERTAYSGLPDAFRRQFPEAGVHDLTGKTLMAGGIDAHVHFREPGMTEKADIGTESLAALLGGVTSFMDMPNTNPPTVSAGRLADKLSAAAGRSWANYGFHIGATNTNLPEIEQIIKNDNPESGKPGPEDFGGIKVFMGSSTGNMLVDNAAALEGIFRAKGKEVLVHCEDEQIIRENLRAAHEKYGDDIPFRMHEEIRSRKACIRSASKALEMAMDCGTRLHLLHVSTAEEIEMVRAAKQINAEITAETSINYLWFCDKDYETAGSKVKCNPSIKTSRDRDALREALRNGLIDTVGTDHAPHLENEKCRPYMTAPSGIPSIQQSLPVLLTIACMEDIPLSRIASVFSENISRILGIEDRGTIKAGNYADLVIVDTDKEFTVDRAGLRYKCGWTPYEGAVLKGWIETVYVNGVKAVADGRPCSTVPSGKKLTFKK</sequence>
<name>A0A9D9IVN0_9BACT</name>
<dbReference type="EMBL" id="JADILZ010000078">
    <property type="protein sequence ID" value="MBO8478856.1"/>
    <property type="molecule type" value="Genomic_DNA"/>
</dbReference>
<evidence type="ECO:0000256" key="2">
    <source>
        <dbReference type="ARBA" id="ARBA00002368"/>
    </source>
</evidence>
<evidence type="ECO:0000256" key="1">
    <source>
        <dbReference type="ARBA" id="ARBA00001947"/>
    </source>
</evidence>
<evidence type="ECO:0000259" key="6">
    <source>
        <dbReference type="Pfam" id="PF01979"/>
    </source>
</evidence>
<evidence type="ECO:0000313" key="8">
    <source>
        <dbReference type="Proteomes" id="UP000823771"/>
    </source>
</evidence>
<dbReference type="Gene3D" id="3.20.20.140">
    <property type="entry name" value="Metal-dependent hydrolases"/>
    <property type="match status" value="1"/>
</dbReference>
<protein>
    <submittedName>
        <fullName evidence="7">Amidohydrolase family protein</fullName>
    </submittedName>
</protein>
<comment type="caution">
    <text evidence="7">The sequence shown here is derived from an EMBL/GenBank/DDBJ whole genome shotgun (WGS) entry which is preliminary data.</text>
</comment>
<dbReference type="SUPFAM" id="SSF51556">
    <property type="entry name" value="Metallo-dependent hydrolases"/>
    <property type="match status" value="1"/>
</dbReference>
<reference evidence="7" key="2">
    <citation type="journal article" date="2021" name="PeerJ">
        <title>Extensive microbial diversity within the chicken gut microbiome revealed by metagenomics and culture.</title>
        <authorList>
            <person name="Gilroy R."/>
            <person name="Ravi A."/>
            <person name="Getino M."/>
            <person name="Pursley I."/>
            <person name="Horton D.L."/>
            <person name="Alikhan N.F."/>
            <person name="Baker D."/>
            <person name="Gharbi K."/>
            <person name="Hall N."/>
            <person name="Watson M."/>
            <person name="Adriaenssens E.M."/>
            <person name="Foster-Nyarko E."/>
            <person name="Jarju S."/>
            <person name="Secka A."/>
            <person name="Antonio M."/>
            <person name="Oren A."/>
            <person name="Chaudhuri R.R."/>
            <person name="La Ragione R."/>
            <person name="Hildebrand F."/>
            <person name="Pallen M.J."/>
        </authorList>
    </citation>
    <scope>NUCLEOTIDE SEQUENCE</scope>
    <source>
        <strain evidence="7">2478</strain>
    </source>
</reference>
<dbReference type="InterPro" id="IPR032466">
    <property type="entry name" value="Metal_Hydrolase"/>
</dbReference>
<evidence type="ECO:0000256" key="4">
    <source>
        <dbReference type="ARBA" id="ARBA00022723"/>
    </source>
</evidence>
<dbReference type="Pfam" id="PF01979">
    <property type="entry name" value="Amidohydro_1"/>
    <property type="match status" value="1"/>
</dbReference>
<keyword evidence="5" id="KW-0378">Hydrolase</keyword>
<gene>
    <name evidence="7" type="ORF">IAB80_08215</name>
</gene>
<dbReference type="GO" id="GO:0005737">
    <property type="term" value="C:cytoplasm"/>
    <property type="evidence" value="ECO:0007669"/>
    <property type="project" value="TreeGrafter"/>
</dbReference>
<accession>A0A9D9IVN0</accession>
<dbReference type="GO" id="GO:0004038">
    <property type="term" value="F:allantoinase activity"/>
    <property type="evidence" value="ECO:0007669"/>
    <property type="project" value="TreeGrafter"/>
</dbReference>
<dbReference type="AlphaFoldDB" id="A0A9D9IVN0"/>
<dbReference type="PANTHER" id="PTHR43668:SF4">
    <property type="entry name" value="ALLANTOINASE"/>
    <property type="match status" value="1"/>
</dbReference>
<dbReference type="InterPro" id="IPR050138">
    <property type="entry name" value="DHOase/Allantoinase_Hydrolase"/>
</dbReference>
<dbReference type="PROSITE" id="PS00483">
    <property type="entry name" value="DIHYDROOROTASE_2"/>
    <property type="match status" value="1"/>
</dbReference>
<feature type="domain" description="Amidohydrolase-related" evidence="6">
    <location>
        <begin position="77"/>
        <end position="459"/>
    </location>
</feature>
<dbReference type="PANTHER" id="PTHR43668">
    <property type="entry name" value="ALLANTOINASE"/>
    <property type="match status" value="1"/>
</dbReference>
<evidence type="ECO:0000313" key="7">
    <source>
        <dbReference type="EMBL" id="MBO8478856.1"/>
    </source>
</evidence>
<dbReference type="PROSITE" id="PS00482">
    <property type="entry name" value="DIHYDROOROTASE_1"/>
    <property type="match status" value="1"/>
</dbReference>
<organism evidence="7 8">
    <name type="scientific">Candidatus Cryptobacteroides excrementipullorum</name>
    <dbReference type="NCBI Taxonomy" id="2840761"/>
    <lineage>
        <taxon>Bacteria</taxon>
        <taxon>Pseudomonadati</taxon>
        <taxon>Bacteroidota</taxon>
        <taxon>Bacteroidia</taxon>
        <taxon>Bacteroidales</taxon>
        <taxon>Candidatus Cryptobacteroides</taxon>
    </lineage>
</organism>
<dbReference type="InterPro" id="IPR011059">
    <property type="entry name" value="Metal-dep_hydrolase_composite"/>
</dbReference>
<dbReference type="Gene3D" id="2.30.40.10">
    <property type="entry name" value="Urease, subunit C, domain 1"/>
    <property type="match status" value="1"/>
</dbReference>
<evidence type="ECO:0000256" key="5">
    <source>
        <dbReference type="ARBA" id="ARBA00022801"/>
    </source>
</evidence>
<proteinExistence type="inferred from homology"/>
<reference evidence="7" key="1">
    <citation type="submission" date="2020-10" db="EMBL/GenBank/DDBJ databases">
        <authorList>
            <person name="Gilroy R."/>
        </authorList>
    </citation>
    <scope>NUCLEOTIDE SEQUENCE</scope>
    <source>
        <strain evidence="7">2478</strain>
    </source>
</reference>
<dbReference type="InterPro" id="IPR002195">
    <property type="entry name" value="Dihydroorotase_CS"/>
</dbReference>
<evidence type="ECO:0000256" key="3">
    <source>
        <dbReference type="ARBA" id="ARBA00010286"/>
    </source>
</evidence>
<keyword evidence="4" id="KW-0479">Metal-binding</keyword>
<dbReference type="GO" id="GO:0046872">
    <property type="term" value="F:metal ion binding"/>
    <property type="evidence" value="ECO:0007669"/>
    <property type="project" value="UniProtKB-KW"/>
</dbReference>